<dbReference type="Proteomes" id="UP001497516">
    <property type="component" value="Chromosome 5"/>
</dbReference>
<evidence type="ECO:0000313" key="2">
    <source>
        <dbReference type="Proteomes" id="UP001497516"/>
    </source>
</evidence>
<dbReference type="EMBL" id="OZ034818">
    <property type="protein sequence ID" value="CAL1387258.1"/>
    <property type="molecule type" value="Genomic_DNA"/>
</dbReference>
<name>A0AAV2EMP2_9ROSI</name>
<accession>A0AAV2EMP2</accession>
<evidence type="ECO:0000313" key="1">
    <source>
        <dbReference type="EMBL" id="CAL1387258.1"/>
    </source>
</evidence>
<evidence type="ECO:0008006" key="3">
    <source>
        <dbReference type="Google" id="ProtNLM"/>
    </source>
</evidence>
<dbReference type="AlphaFoldDB" id="A0AAV2EMP2"/>
<organism evidence="1 2">
    <name type="scientific">Linum trigynum</name>
    <dbReference type="NCBI Taxonomy" id="586398"/>
    <lineage>
        <taxon>Eukaryota</taxon>
        <taxon>Viridiplantae</taxon>
        <taxon>Streptophyta</taxon>
        <taxon>Embryophyta</taxon>
        <taxon>Tracheophyta</taxon>
        <taxon>Spermatophyta</taxon>
        <taxon>Magnoliopsida</taxon>
        <taxon>eudicotyledons</taxon>
        <taxon>Gunneridae</taxon>
        <taxon>Pentapetalae</taxon>
        <taxon>rosids</taxon>
        <taxon>fabids</taxon>
        <taxon>Malpighiales</taxon>
        <taxon>Linaceae</taxon>
        <taxon>Linum</taxon>
    </lineage>
</organism>
<gene>
    <name evidence="1" type="ORF">LTRI10_LOCUS28256</name>
</gene>
<proteinExistence type="predicted"/>
<reference evidence="1 2" key="1">
    <citation type="submission" date="2024-04" db="EMBL/GenBank/DDBJ databases">
        <authorList>
            <person name="Fracassetti M."/>
        </authorList>
    </citation>
    <scope>NUCLEOTIDE SEQUENCE [LARGE SCALE GENOMIC DNA]</scope>
</reference>
<keyword evidence="2" id="KW-1185">Reference proteome</keyword>
<protein>
    <recommendedName>
        <fullName evidence="3">Secreted protein</fullName>
    </recommendedName>
</protein>
<sequence>MFPSRSLSLGFVPWVFGNQKPSSPSLLFPENRVLTSNSRLTRAGPHGRVAYPVARVTSKRRVSINWTSVNLHGQGHTAVWITLPGRVKPRRIPHGQTTPSHGRVDIRASRVNARTISHGQSGHLHGRVSCGCARVASFSTCLAPDLRLIDPELAPKPSFTC</sequence>